<accession>A0A2X4U7P3</accession>
<comment type="function">
    <text evidence="2">Antitoxin component of a type II toxin-antitoxin (TA) system.</text>
</comment>
<evidence type="ECO:0000256" key="3">
    <source>
        <dbReference type="SAM" id="MobiDB-lite"/>
    </source>
</evidence>
<dbReference type="AlphaFoldDB" id="A0A2X4U7P3"/>
<feature type="compositionally biased region" description="Basic residues" evidence="3">
    <location>
        <begin position="97"/>
        <end position="117"/>
    </location>
</feature>
<keyword evidence="5" id="KW-1185">Reference proteome</keyword>
<reference evidence="4 5" key="1">
    <citation type="submission" date="2018-06" db="EMBL/GenBank/DDBJ databases">
        <authorList>
            <consortium name="Pathogen Informatics"/>
            <person name="Doyle S."/>
        </authorList>
    </citation>
    <scope>NUCLEOTIDE SEQUENCE [LARGE SCALE GENOMIC DNA]</scope>
    <source>
        <strain evidence="4 5">NCTC10994</strain>
    </source>
</reference>
<dbReference type="KEGG" id="rcr:NCTC10994_00491"/>
<dbReference type="EMBL" id="LS483468">
    <property type="protein sequence ID" value="SQI28740.1"/>
    <property type="molecule type" value="Genomic_DNA"/>
</dbReference>
<comment type="similarity">
    <text evidence="1 2">Belongs to the phD/YefM antitoxin family.</text>
</comment>
<sequence>MESTGVRATTVKFAREQLGALVREVNDDTVAVEITGKHHEAVLISKERYIALQEATFLLRSPELMDSLRREMARALLEAQSDDSSDGPADTSEKPAKPGRRPAKRSRKQRKKKQKKA</sequence>
<evidence type="ECO:0000313" key="4">
    <source>
        <dbReference type="EMBL" id="SQI28740.1"/>
    </source>
</evidence>
<evidence type="ECO:0000256" key="1">
    <source>
        <dbReference type="ARBA" id="ARBA00009981"/>
    </source>
</evidence>
<protein>
    <recommendedName>
        <fullName evidence="2">Antitoxin</fullName>
    </recommendedName>
</protein>
<evidence type="ECO:0000256" key="2">
    <source>
        <dbReference type="RuleBase" id="RU362080"/>
    </source>
</evidence>
<dbReference type="Gene3D" id="3.40.1620.10">
    <property type="entry name" value="YefM-like domain"/>
    <property type="match status" value="1"/>
</dbReference>
<proteinExistence type="inferred from homology"/>
<dbReference type="NCBIfam" id="TIGR01552">
    <property type="entry name" value="phd_fam"/>
    <property type="match status" value="1"/>
</dbReference>
<organism evidence="4 5">
    <name type="scientific">Rhodococcus coprophilus</name>
    <dbReference type="NCBI Taxonomy" id="38310"/>
    <lineage>
        <taxon>Bacteria</taxon>
        <taxon>Bacillati</taxon>
        <taxon>Actinomycetota</taxon>
        <taxon>Actinomycetes</taxon>
        <taxon>Mycobacteriales</taxon>
        <taxon>Nocardiaceae</taxon>
        <taxon>Rhodococcus</taxon>
    </lineage>
</organism>
<gene>
    <name evidence="4" type="primary">relJ</name>
    <name evidence="4" type="ORF">NCTC10994_00491</name>
</gene>
<dbReference type="InterPro" id="IPR006442">
    <property type="entry name" value="Antitoxin_Phd/YefM"/>
</dbReference>
<feature type="region of interest" description="Disordered" evidence="3">
    <location>
        <begin position="75"/>
        <end position="117"/>
    </location>
</feature>
<dbReference type="InterPro" id="IPR036165">
    <property type="entry name" value="YefM-like_sf"/>
</dbReference>
<evidence type="ECO:0000313" key="5">
    <source>
        <dbReference type="Proteomes" id="UP000249091"/>
    </source>
</evidence>
<dbReference type="SUPFAM" id="SSF143120">
    <property type="entry name" value="YefM-like"/>
    <property type="match status" value="1"/>
</dbReference>
<name>A0A2X4U7P3_9NOCA</name>
<dbReference type="Proteomes" id="UP000249091">
    <property type="component" value="Chromosome 1"/>
</dbReference>
<dbReference type="Pfam" id="PF02604">
    <property type="entry name" value="PhdYeFM_antitox"/>
    <property type="match status" value="1"/>
</dbReference>